<dbReference type="AlphaFoldDB" id="A0A0B5QU18"/>
<comment type="similarity">
    <text evidence="1 2">Belongs to the glycosyl hydrolase 31 family.</text>
</comment>
<protein>
    <submittedName>
        <fullName evidence="7">Alpha-glucosidase</fullName>
    </submittedName>
</protein>
<dbReference type="SUPFAM" id="SSF74650">
    <property type="entry name" value="Galactose mutarotase-like"/>
    <property type="match status" value="1"/>
</dbReference>
<name>A0A0B5QU18_CLOBE</name>
<dbReference type="CDD" id="cd14752">
    <property type="entry name" value="GH31_N"/>
    <property type="match status" value="1"/>
</dbReference>
<proteinExistence type="inferred from homology"/>
<evidence type="ECO:0000259" key="5">
    <source>
        <dbReference type="Pfam" id="PF17137"/>
    </source>
</evidence>
<feature type="domain" description="DUF5110" evidence="5">
    <location>
        <begin position="701"/>
        <end position="766"/>
    </location>
</feature>
<dbReference type="CDD" id="cd06599">
    <property type="entry name" value="GH31_glycosidase_Aec37"/>
    <property type="match status" value="1"/>
</dbReference>
<organism evidence="7 8">
    <name type="scientific">Clostridium beijerinckii</name>
    <name type="common">Clostridium MP</name>
    <dbReference type="NCBI Taxonomy" id="1520"/>
    <lineage>
        <taxon>Bacteria</taxon>
        <taxon>Bacillati</taxon>
        <taxon>Bacillota</taxon>
        <taxon>Clostridia</taxon>
        <taxon>Eubacteriales</taxon>
        <taxon>Clostridiaceae</taxon>
        <taxon>Clostridium</taxon>
    </lineage>
</organism>
<dbReference type="Pfam" id="PF01055">
    <property type="entry name" value="Glyco_hydro_31_2nd"/>
    <property type="match status" value="1"/>
</dbReference>
<dbReference type="InterPro" id="IPR025887">
    <property type="entry name" value="Glyco_hydro_31_N_dom"/>
</dbReference>
<keyword evidence="2" id="KW-0378">Hydrolase</keyword>
<dbReference type="GO" id="GO:0030246">
    <property type="term" value="F:carbohydrate binding"/>
    <property type="evidence" value="ECO:0007669"/>
    <property type="project" value="InterPro"/>
</dbReference>
<feature type="domain" description="Glycosyl hydrolase family 31 C-terminal" evidence="6">
    <location>
        <begin position="596"/>
        <end position="684"/>
    </location>
</feature>
<dbReference type="Pfam" id="PF13802">
    <property type="entry name" value="Gal_mutarotas_2"/>
    <property type="match status" value="1"/>
</dbReference>
<feature type="domain" description="Glycoside hydrolase family 31 TIM barrel" evidence="3">
    <location>
        <begin position="257"/>
        <end position="588"/>
    </location>
</feature>
<gene>
    <name evidence="7" type="ORF">LF65_05192</name>
</gene>
<dbReference type="GO" id="GO:0004553">
    <property type="term" value="F:hydrolase activity, hydrolyzing O-glycosyl compounds"/>
    <property type="evidence" value="ECO:0007669"/>
    <property type="project" value="InterPro"/>
</dbReference>
<evidence type="ECO:0000259" key="4">
    <source>
        <dbReference type="Pfam" id="PF13802"/>
    </source>
</evidence>
<dbReference type="Pfam" id="PF21365">
    <property type="entry name" value="Glyco_hydro_31_3rd"/>
    <property type="match status" value="1"/>
</dbReference>
<keyword evidence="2" id="KW-0326">Glycosidase</keyword>
<evidence type="ECO:0000256" key="1">
    <source>
        <dbReference type="ARBA" id="ARBA00007806"/>
    </source>
</evidence>
<dbReference type="PANTHER" id="PTHR22762">
    <property type="entry name" value="ALPHA-GLUCOSIDASE"/>
    <property type="match status" value="1"/>
</dbReference>
<dbReference type="GO" id="GO:0005975">
    <property type="term" value="P:carbohydrate metabolic process"/>
    <property type="evidence" value="ECO:0007669"/>
    <property type="project" value="InterPro"/>
</dbReference>
<dbReference type="Gene3D" id="2.60.40.1760">
    <property type="entry name" value="glycosyl hydrolase (family 31)"/>
    <property type="match status" value="1"/>
</dbReference>
<dbReference type="RefSeq" id="WP_041900194.1">
    <property type="nucleotide sequence ID" value="NZ_CP010086.2"/>
</dbReference>
<evidence type="ECO:0000313" key="8">
    <source>
        <dbReference type="Proteomes" id="UP000031866"/>
    </source>
</evidence>
<feature type="domain" description="Glycoside hydrolase family 31 N-terminal" evidence="4">
    <location>
        <begin position="25"/>
        <end position="210"/>
    </location>
</feature>
<dbReference type="OrthoDB" id="176168at2"/>
<dbReference type="InterPro" id="IPR017853">
    <property type="entry name" value="GH"/>
</dbReference>
<dbReference type="STRING" id="1520.LF65_05192"/>
<dbReference type="Proteomes" id="UP000031866">
    <property type="component" value="Chromosome"/>
</dbReference>
<dbReference type="KEGG" id="cbei:LF65_05192"/>
<dbReference type="SUPFAM" id="SSF51011">
    <property type="entry name" value="Glycosyl hydrolase domain"/>
    <property type="match status" value="1"/>
</dbReference>
<sequence>MLLKEFMSINRIQNGYLVKGDTADIKIIFMSDDIIRVRASFDRKFEEASYTLVTTAWEDRFDSLLAEERERIEALDIPFEENEKEIIFYTKTLKLVLAKSPLHFSIYKSNGEKLYSDLADRAFECDQLGRVSHYNEVDLQNDHFYGFGEKTGKLDKMGRRMRMSPKDAIGHDPEFGDPLYKHIPFYIKLNNNNHHAIGLFYHNSYDSVFDMGNEISGYWPRYSYYQADGGDIDLFFINGPKVDQVLDNYTKLTGKQAMPPKQSLGYTASTMYYAELEKDCDKEIYEVIKKHFDEKMHIDNFKLASGYSSGEEDNLRYIFNWNKKRFPNPDEFMKKMNEMGLNVIPNLKPGILAKHPYKKEFEENDVFIKNPDGKGDYNGRWWGGVGRFVDFTKPSGRETWKKLLKENILSKGTITVWNDNCEYDGIEDRNAVCDFDGKPGTMAELKIMHSNLMAYVGKQAVTELYPNRRPYIINRAGFAGIQRYAQTWAGDNLTDWRTLKFNIATIVGMGLSGVANTGCDIGGFAGGAPEGELLLRWIQNGIFQPRFCINSANNDNTVTQPWMYEENNEFVRNAYSQRYRMLPYLYSLMYEAHTTGKSIMRPLFMEFQDDANCYDDQYMTFMFGSSVLVANVLEKGAKSRKLYLPEGCTWYDMNNNMAAYKGGQVIEIPVTLNSIPMFLRGDGIFITNEEVKHITTDKMKTLDILIGGEAERSFNFYNDDGVTNDFEKGIYEKTEINVSGGACKKISFKTTGSYEGGISDLTIKLVSKEKGAYWVSVDNEQIPRFLNKSSWEKAEQGWYYELSDRTVLVKCKRPAKKEFEIIISCERFDLIGMGDE</sequence>
<dbReference type="EMBL" id="CP010086">
    <property type="protein sequence ID" value="AJH01717.1"/>
    <property type="molecule type" value="Genomic_DNA"/>
</dbReference>
<evidence type="ECO:0000259" key="6">
    <source>
        <dbReference type="Pfam" id="PF21365"/>
    </source>
</evidence>
<dbReference type="Gene3D" id="2.60.40.1180">
    <property type="entry name" value="Golgi alpha-mannosidase II"/>
    <property type="match status" value="2"/>
</dbReference>
<dbReference type="InterPro" id="IPR013780">
    <property type="entry name" value="Glyco_hydro_b"/>
</dbReference>
<dbReference type="InterPro" id="IPR000322">
    <property type="entry name" value="Glyco_hydro_31_TIM"/>
</dbReference>
<dbReference type="InterPro" id="IPR048395">
    <property type="entry name" value="Glyco_hydro_31_C"/>
</dbReference>
<evidence type="ECO:0000259" key="3">
    <source>
        <dbReference type="Pfam" id="PF01055"/>
    </source>
</evidence>
<dbReference type="SUPFAM" id="SSF51445">
    <property type="entry name" value="(Trans)glycosidases"/>
    <property type="match status" value="1"/>
</dbReference>
<reference evidence="8" key="1">
    <citation type="submission" date="2014-12" db="EMBL/GenBank/DDBJ databases">
        <title>Genome sequence of Clostridium beijerinckii strain 59B.</title>
        <authorList>
            <person name="Little G.T."/>
            <person name="Minton N.P."/>
        </authorList>
    </citation>
    <scope>NUCLEOTIDE SEQUENCE [LARGE SCALE GENOMIC DNA]</scope>
    <source>
        <strain evidence="8">59B</strain>
    </source>
</reference>
<dbReference type="PANTHER" id="PTHR22762:SF165">
    <property type="entry name" value="PUTATIVE (AFU_ORTHOLOGUE AFUA_1G06560)-RELATED"/>
    <property type="match status" value="1"/>
</dbReference>
<dbReference type="Gene3D" id="3.20.20.80">
    <property type="entry name" value="Glycosidases"/>
    <property type="match status" value="1"/>
</dbReference>
<accession>A0A0B5QU18</accession>
<dbReference type="InterPro" id="IPR033403">
    <property type="entry name" value="DUF5110"/>
</dbReference>
<evidence type="ECO:0000256" key="2">
    <source>
        <dbReference type="RuleBase" id="RU361185"/>
    </source>
</evidence>
<evidence type="ECO:0000313" key="7">
    <source>
        <dbReference type="EMBL" id="AJH01717.1"/>
    </source>
</evidence>
<dbReference type="InterPro" id="IPR011013">
    <property type="entry name" value="Gal_mutarotase_sf_dom"/>
</dbReference>
<dbReference type="Pfam" id="PF17137">
    <property type="entry name" value="DUF5110"/>
    <property type="match status" value="1"/>
</dbReference>